<dbReference type="SUPFAM" id="SSF52172">
    <property type="entry name" value="CheY-like"/>
    <property type="match status" value="1"/>
</dbReference>
<evidence type="ECO:0000256" key="2">
    <source>
        <dbReference type="PROSITE-ProRule" id="PRU00169"/>
    </source>
</evidence>
<dbReference type="InterPro" id="IPR050595">
    <property type="entry name" value="Bact_response_regulator"/>
</dbReference>
<feature type="modified residue" description="4-aspartylphosphate" evidence="2">
    <location>
        <position position="55"/>
    </location>
</feature>
<dbReference type="KEGG" id="vai:BU251_03325"/>
<dbReference type="PROSITE" id="PS50110">
    <property type="entry name" value="RESPONSE_REGULATORY"/>
    <property type="match status" value="1"/>
</dbReference>
<evidence type="ECO:0000313" key="4">
    <source>
        <dbReference type="EMBL" id="QAT16831.1"/>
    </source>
</evidence>
<dbReference type="Pfam" id="PF00072">
    <property type="entry name" value="Response_reg"/>
    <property type="match status" value="1"/>
</dbReference>
<reference evidence="4 5" key="1">
    <citation type="submission" date="2017-01" db="EMBL/GenBank/DDBJ databases">
        <title>First insights into the biology of 'candidatus Vampirococcus archaeovorus'.</title>
        <authorList>
            <person name="Kizina J."/>
            <person name="Jordan S."/>
            <person name="Stueber K."/>
            <person name="Reinhardt R."/>
            <person name="Harder J."/>
        </authorList>
    </citation>
    <scope>NUCLEOTIDE SEQUENCE [LARGE SCALE GENOMIC DNA]</scope>
    <source>
        <strain evidence="4 5">LiM</strain>
    </source>
</reference>
<dbReference type="PANTHER" id="PTHR44591:SF3">
    <property type="entry name" value="RESPONSE REGULATORY DOMAIN-CONTAINING PROTEIN"/>
    <property type="match status" value="1"/>
</dbReference>
<name>A0A410P419_VELA1</name>
<evidence type="ECO:0000313" key="5">
    <source>
        <dbReference type="Proteomes" id="UP000287243"/>
    </source>
</evidence>
<dbReference type="EMBL" id="CP019384">
    <property type="protein sequence ID" value="QAT16831.1"/>
    <property type="molecule type" value="Genomic_DNA"/>
</dbReference>
<feature type="domain" description="Response regulatory" evidence="3">
    <location>
        <begin position="6"/>
        <end position="120"/>
    </location>
</feature>
<dbReference type="SMART" id="SM00448">
    <property type="entry name" value="REC"/>
    <property type="match status" value="1"/>
</dbReference>
<protein>
    <submittedName>
        <fullName evidence="4">Response regulator of zinc sigma-54-dependent two-component system</fullName>
    </submittedName>
</protein>
<accession>A0A410P419</accession>
<dbReference type="RefSeq" id="WP_128699473.1">
    <property type="nucleotide sequence ID" value="NZ_CP019384.1"/>
</dbReference>
<keyword evidence="1 2" id="KW-0597">Phosphoprotein</keyword>
<sequence length="120" mass="13613">MTAKKRILICDDEEGIRESLKLILENDYDLIFSCNGKECLEKLECEQDVKLVLLDIKMPKQNGLEITQEIKRACPDIKIIIVTGYASPEIAQEAICIGVNDYIPKPFASKEILRKVNNLC</sequence>
<dbReference type="OrthoDB" id="9789181at2"/>
<gene>
    <name evidence="4" type="ORF">BU251_03325</name>
</gene>
<keyword evidence="5" id="KW-1185">Reference proteome</keyword>
<dbReference type="PANTHER" id="PTHR44591">
    <property type="entry name" value="STRESS RESPONSE REGULATOR PROTEIN 1"/>
    <property type="match status" value="1"/>
</dbReference>
<dbReference type="GO" id="GO:0000160">
    <property type="term" value="P:phosphorelay signal transduction system"/>
    <property type="evidence" value="ECO:0007669"/>
    <property type="project" value="InterPro"/>
</dbReference>
<evidence type="ECO:0000259" key="3">
    <source>
        <dbReference type="PROSITE" id="PS50110"/>
    </source>
</evidence>
<dbReference type="InterPro" id="IPR011006">
    <property type="entry name" value="CheY-like_superfamily"/>
</dbReference>
<organism evidence="4 5">
    <name type="scientific">Velamenicoccus archaeovorus</name>
    <dbReference type="NCBI Taxonomy" id="1930593"/>
    <lineage>
        <taxon>Bacteria</taxon>
        <taxon>Pseudomonadati</taxon>
        <taxon>Candidatus Omnitrophota</taxon>
        <taxon>Candidatus Velamenicoccus</taxon>
    </lineage>
</organism>
<dbReference type="Gene3D" id="3.40.50.2300">
    <property type="match status" value="1"/>
</dbReference>
<proteinExistence type="predicted"/>
<evidence type="ECO:0000256" key="1">
    <source>
        <dbReference type="ARBA" id="ARBA00022553"/>
    </source>
</evidence>
<dbReference type="AlphaFoldDB" id="A0A410P419"/>
<dbReference type="InterPro" id="IPR001789">
    <property type="entry name" value="Sig_transdc_resp-reg_receiver"/>
</dbReference>
<dbReference type="Proteomes" id="UP000287243">
    <property type="component" value="Chromosome"/>
</dbReference>